<comment type="similarity">
    <text evidence="1">Belongs to the prefoldin subunit alpha family.</text>
</comment>
<dbReference type="Proteomes" id="UP001652620">
    <property type="component" value="Unplaced"/>
</dbReference>
<reference evidence="4" key="1">
    <citation type="submission" date="2025-08" db="UniProtKB">
        <authorList>
            <consortium name="RefSeq"/>
        </authorList>
    </citation>
    <scope>IDENTIFICATION</scope>
    <source>
        <tissue evidence="4">Adult</tissue>
    </source>
</reference>
<dbReference type="PANTHER" id="PTHR12674:SF2">
    <property type="entry name" value="PREFOLDIN SUBUNIT 5"/>
    <property type="match status" value="1"/>
</dbReference>
<dbReference type="CDD" id="cd23157">
    <property type="entry name" value="Prefoldin_5"/>
    <property type="match status" value="1"/>
</dbReference>
<sequence length="160" mass="18456">MSASSSDVKTEQIDLAKLSLEQLMQIRQEMEKEINSIQASLQTLYNCKAKYASSKEALESFQPEWQNRPVLVPLTSSMYVPGRIKDLDNFVIDVGTGYYVEKNLESSKDYFMRRVDYLQEQIEKIEKIQIQKSRFLNAVAGVMEMKQLALSKQMQQQQSA</sequence>
<keyword evidence="3" id="KW-1185">Reference proteome</keyword>
<proteinExistence type="inferred from homology"/>
<dbReference type="SUPFAM" id="SSF46579">
    <property type="entry name" value="Prefoldin"/>
    <property type="match status" value="1"/>
</dbReference>
<keyword evidence="2" id="KW-0175">Coiled coil</keyword>
<dbReference type="InterPro" id="IPR009053">
    <property type="entry name" value="Prefoldin"/>
</dbReference>
<gene>
    <name evidence="4" type="primary">LOC105226729</name>
</gene>
<dbReference type="NCBIfam" id="TIGR00293">
    <property type="entry name" value="prefoldin subunit alpha"/>
    <property type="match status" value="1"/>
</dbReference>
<evidence type="ECO:0000256" key="2">
    <source>
        <dbReference type="SAM" id="Coils"/>
    </source>
</evidence>
<protein>
    <submittedName>
        <fullName evidence="4">Probable prefoldin subunit 5</fullName>
    </submittedName>
</protein>
<accession>A0A6I9V5Q7</accession>
<evidence type="ECO:0000256" key="1">
    <source>
        <dbReference type="ARBA" id="ARBA00010048"/>
    </source>
</evidence>
<name>A0A6I9V5Q7_BACDO</name>
<dbReference type="InterPro" id="IPR004127">
    <property type="entry name" value="Prefoldin_subunit_alpha"/>
</dbReference>
<dbReference type="OrthoDB" id="10267474at2759"/>
<organism evidence="3 4">
    <name type="scientific">Bactrocera dorsalis</name>
    <name type="common">Oriental fruit fly</name>
    <name type="synonym">Dacus dorsalis</name>
    <dbReference type="NCBI Taxonomy" id="27457"/>
    <lineage>
        <taxon>Eukaryota</taxon>
        <taxon>Metazoa</taxon>
        <taxon>Ecdysozoa</taxon>
        <taxon>Arthropoda</taxon>
        <taxon>Hexapoda</taxon>
        <taxon>Insecta</taxon>
        <taxon>Pterygota</taxon>
        <taxon>Neoptera</taxon>
        <taxon>Endopterygota</taxon>
        <taxon>Diptera</taxon>
        <taxon>Brachycera</taxon>
        <taxon>Muscomorpha</taxon>
        <taxon>Tephritoidea</taxon>
        <taxon>Tephritidae</taxon>
        <taxon>Bactrocera</taxon>
        <taxon>Bactrocera</taxon>
    </lineage>
</organism>
<dbReference type="Pfam" id="PF02996">
    <property type="entry name" value="Prefoldin"/>
    <property type="match status" value="1"/>
</dbReference>
<evidence type="ECO:0000313" key="3">
    <source>
        <dbReference type="Proteomes" id="UP001652620"/>
    </source>
</evidence>
<dbReference type="PANTHER" id="PTHR12674">
    <property type="entry name" value="PREFOLDIN SUBUNIT 5"/>
    <property type="match status" value="1"/>
</dbReference>
<dbReference type="GeneID" id="105226729"/>
<dbReference type="Gene3D" id="1.10.287.370">
    <property type="match status" value="1"/>
</dbReference>
<dbReference type="RefSeq" id="XP_011204044.2">
    <property type="nucleotide sequence ID" value="XM_011205742.4"/>
</dbReference>
<dbReference type="InterPro" id="IPR011599">
    <property type="entry name" value="PFD_alpha_archaea"/>
</dbReference>
<feature type="coiled-coil region" evidence="2">
    <location>
        <begin position="13"/>
        <end position="40"/>
    </location>
</feature>
<evidence type="ECO:0000313" key="4">
    <source>
        <dbReference type="RefSeq" id="XP_011204044.2"/>
    </source>
</evidence>